<accession>A0A0D9YJQ4</accession>
<dbReference type="GO" id="GO:0009694">
    <property type="term" value="P:jasmonic acid metabolic process"/>
    <property type="evidence" value="ECO:0007669"/>
    <property type="project" value="TreeGrafter"/>
</dbReference>
<protein>
    <recommendedName>
        <fullName evidence="1">AB hydrolase-1 domain-containing protein</fullName>
    </recommendedName>
</protein>
<evidence type="ECO:0000313" key="3">
    <source>
        <dbReference type="Proteomes" id="UP000026961"/>
    </source>
</evidence>
<dbReference type="Gramene" id="OGLUM01G47400.1">
    <property type="protein sequence ID" value="OGLUM01G47400.1"/>
    <property type="gene ID" value="OGLUM01G47400"/>
</dbReference>
<name>A0A0D9YJQ4_9ORYZ</name>
<feature type="domain" description="AB hydrolase-1" evidence="1">
    <location>
        <begin position="12"/>
        <end position="121"/>
    </location>
</feature>
<dbReference type="SUPFAM" id="SSF53474">
    <property type="entry name" value="alpha/beta-Hydrolases"/>
    <property type="match status" value="1"/>
</dbReference>
<dbReference type="AlphaFoldDB" id="A0A0D9YJQ4"/>
<reference evidence="2" key="1">
    <citation type="submission" date="2013-08" db="EMBL/GenBank/DDBJ databases">
        <title>Oryza genome evolution.</title>
        <authorList>
            <person name="Wing R.A."/>
            <person name="Panaud O."/>
            <person name="Oliveira A.C."/>
        </authorList>
    </citation>
    <scope>NUCLEOTIDE SEQUENCE</scope>
</reference>
<reference evidence="2" key="2">
    <citation type="submission" date="2015-04" db="UniProtKB">
        <authorList>
            <consortium name="EnsemblPlants"/>
        </authorList>
    </citation>
    <scope>IDENTIFICATION</scope>
</reference>
<reference evidence="2" key="3">
    <citation type="submission" date="2018-05" db="EMBL/GenBank/DDBJ databases">
        <title>OgluRS3 (Oryza glumaepatula Reference Sequence Version 3).</title>
        <authorList>
            <person name="Zhang J."/>
            <person name="Kudrna D."/>
            <person name="Lee S."/>
            <person name="Talag J."/>
            <person name="Welchert J."/>
            <person name="Wing R.A."/>
        </authorList>
    </citation>
    <scope>NUCLEOTIDE SEQUENCE [LARGE SCALE GENOMIC DNA]</scope>
</reference>
<organism evidence="2">
    <name type="scientific">Oryza glumipatula</name>
    <dbReference type="NCBI Taxonomy" id="40148"/>
    <lineage>
        <taxon>Eukaryota</taxon>
        <taxon>Viridiplantae</taxon>
        <taxon>Streptophyta</taxon>
        <taxon>Embryophyta</taxon>
        <taxon>Tracheophyta</taxon>
        <taxon>Spermatophyta</taxon>
        <taxon>Magnoliopsida</taxon>
        <taxon>Liliopsida</taxon>
        <taxon>Poales</taxon>
        <taxon>Poaceae</taxon>
        <taxon>BOP clade</taxon>
        <taxon>Oryzoideae</taxon>
        <taxon>Oryzeae</taxon>
        <taxon>Oryzinae</taxon>
        <taxon>Oryza</taxon>
    </lineage>
</organism>
<dbReference type="HOGENOM" id="CLU_046066_5_0_1"/>
<dbReference type="GO" id="GO:0080031">
    <property type="term" value="F:methyl salicylate esterase activity"/>
    <property type="evidence" value="ECO:0007669"/>
    <property type="project" value="TreeGrafter"/>
</dbReference>
<dbReference type="InterPro" id="IPR029058">
    <property type="entry name" value="AB_hydrolase_fold"/>
</dbReference>
<dbReference type="EnsemblPlants" id="OGLUM01G47400.1">
    <property type="protein sequence ID" value="OGLUM01G47400.1"/>
    <property type="gene ID" value="OGLUM01G47400"/>
</dbReference>
<sequence length="161" mass="17334">MEGSSSSSKHFILVHGLCHGAWCWYKVVTMLRSEGHRVTALDLAASGVHLARIDEVHSFEEYSQPLLDAVAEAPAGERQILVGHSFGGLSIALAMERFPEKIAVAVFVAAALIREKAPKDMLLDSKMIPINNKQGPGTAILLGPNFLAEKGYPLSPAEAMN</sequence>
<dbReference type="Proteomes" id="UP000026961">
    <property type="component" value="Chromosome 1"/>
</dbReference>
<dbReference type="InterPro" id="IPR000073">
    <property type="entry name" value="AB_hydrolase_1"/>
</dbReference>
<dbReference type="InterPro" id="IPR045889">
    <property type="entry name" value="MES/HNL"/>
</dbReference>
<dbReference type="PANTHER" id="PTHR10992">
    <property type="entry name" value="METHYLESTERASE FAMILY MEMBER"/>
    <property type="match status" value="1"/>
</dbReference>
<dbReference type="GO" id="GO:0080030">
    <property type="term" value="F:methyl indole-3-acetate esterase activity"/>
    <property type="evidence" value="ECO:0007669"/>
    <property type="project" value="TreeGrafter"/>
</dbReference>
<proteinExistence type="predicted"/>
<dbReference type="PANTHER" id="PTHR10992:SF1004">
    <property type="entry name" value="ESTERASE PIR7B"/>
    <property type="match status" value="1"/>
</dbReference>
<dbReference type="STRING" id="40148.A0A0D9YJQ4"/>
<evidence type="ECO:0000313" key="2">
    <source>
        <dbReference type="EnsemblPlants" id="OGLUM01G47400.1"/>
    </source>
</evidence>
<evidence type="ECO:0000259" key="1">
    <source>
        <dbReference type="Pfam" id="PF12697"/>
    </source>
</evidence>
<dbReference type="GO" id="GO:0009696">
    <property type="term" value="P:salicylic acid metabolic process"/>
    <property type="evidence" value="ECO:0007669"/>
    <property type="project" value="TreeGrafter"/>
</dbReference>
<dbReference type="Gene3D" id="3.40.50.1820">
    <property type="entry name" value="alpha/beta hydrolase"/>
    <property type="match status" value="1"/>
</dbReference>
<keyword evidence="3" id="KW-1185">Reference proteome</keyword>
<dbReference type="Pfam" id="PF12697">
    <property type="entry name" value="Abhydrolase_6"/>
    <property type="match status" value="1"/>
</dbReference>
<dbReference type="GO" id="GO:0080032">
    <property type="term" value="F:methyl jasmonate esterase activity"/>
    <property type="evidence" value="ECO:0007669"/>
    <property type="project" value="TreeGrafter"/>
</dbReference>